<dbReference type="Proteomes" id="UP000094873">
    <property type="component" value="Unassembled WGS sequence"/>
</dbReference>
<proteinExistence type="predicted"/>
<evidence type="ECO:0000313" key="2">
    <source>
        <dbReference type="Proteomes" id="UP000094873"/>
    </source>
</evidence>
<keyword evidence="2" id="KW-1185">Reference proteome</keyword>
<accession>A0AA91JE38</accession>
<comment type="caution">
    <text evidence="1">The sequence shown here is derived from an EMBL/GenBank/DDBJ whole genome shotgun (WGS) entry which is preliminary data.</text>
</comment>
<evidence type="ECO:0000313" key="1">
    <source>
        <dbReference type="EMBL" id="OCX43644.1"/>
    </source>
</evidence>
<gene>
    <name evidence="1" type="ORF">A7X81_01410</name>
</gene>
<organism evidence="1 2">
    <name type="scientific">Campylobacter ornithocola</name>
    <dbReference type="NCBI Taxonomy" id="1848766"/>
    <lineage>
        <taxon>Bacteria</taxon>
        <taxon>Pseudomonadati</taxon>
        <taxon>Campylobacterota</taxon>
        <taxon>Epsilonproteobacteria</taxon>
        <taxon>Campylobacterales</taxon>
        <taxon>Campylobacteraceae</taxon>
        <taxon>Campylobacter</taxon>
    </lineage>
</organism>
<protein>
    <submittedName>
        <fullName evidence="1">Uncharacterized protein</fullName>
    </submittedName>
</protein>
<sequence>MQNNDEYFNSLSKALKISNLKVNFDFKLNLDNNLQIFILENKENKNLKSAIMFGDSIEKEYILDFIEKEQFN</sequence>
<dbReference type="EMBL" id="LXSU01000022">
    <property type="protein sequence ID" value="OCX43644.1"/>
    <property type="molecule type" value="Genomic_DNA"/>
</dbReference>
<name>A0AA91JE38_9BACT</name>
<dbReference type="AlphaFoldDB" id="A0AA91JE38"/>
<reference evidence="1 2" key="1">
    <citation type="submission" date="2016-05" db="EMBL/GenBank/DDBJ databases">
        <authorList>
            <person name="Caceres A."/>
            <person name="Munoz I."/>
            <person name="Iraola G."/>
            <person name="Diaz-Viraque F."/>
            <person name="Greif G."/>
            <person name="Collado L."/>
        </authorList>
    </citation>
    <scope>NUCLEOTIDE SEQUENCE [LARGE SCALE GENOMIC DNA]</scope>
    <source>
        <strain evidence="1 2">WBE38</strain>
    </source>
</reference>